<keyword evidence="2" id="KW-1185">Reference proteome</keyword>
<proteinExistence type="predicted"/>
<dbReference type="RefSeq" id="WP_054288808.1">
    <property type="nucleotide sequence ID" value="NZ_JADBEI010000001.1"/>
</dbReference>
<evidence type="ECO:0000313" key="1">
    <source>
        <dbReference type="EMBL" id="ALG06836.1"/>
    </source>
</evidence>
<dbReference type="EMBL" id="CP012752">
    <property type="protein sequence ID" value="ALG06836.1"/>
    <property type="molecule type" value="Genomic_DNA"/>
</dbReference>
<accession>A0A0N9HY69</accession>
<protein>
    <submittedName>
        <fullName evidence="1">Uncharacterized protein</fullName>
    </submittedName>
</protein>
<evidence type="ECO:0000313" key="2">
    <source>
        <dbReference type="Proteomes" id="UP000063699"/>
    </source>
</evidence>
<name>A0A0N9HY69_9PSEU</name>
<organism evidence="1 2">
    <name type="scientific">Kibdelosporangium phytohabitans</name>
    <dbReference type="NCBI Taxonomy" id="860235"/>
    <lineage>
        <taxon>Bacteria</taxon>
        <taxon>Bacillati</taxon>
        <taxon>Actinomycetota</taxon>
        <taxon>Actinomycetes</taxon>
        <taxon>Pseudonocardiales</taxon>
        <taxon>Pseudonocardiaceae</taxon>
        <taxon>Kibdelosporangium</taxon>
    </lineage>
</organism>
<dbReference type="AlphaFoldDB" id="A0A0N9HY69"/>
<dbReference type="KEGG" id="kphy:AOZ06_07745"/>
<reference evidence="1 2" key="1">
    <citation type="submission" date="2015-07" db="EMBL/GenBank/DDBJ databases">
        <title>Genome sequencing of Kibdelosporangium phytohabitans.</title>
        <authorList>
            <person name="Qin S."/>
            <person name="Xing K."/>
        </authorList>
    </citation>
    <scope>NUCLEOTIDE SEQUENCE [LARGE SCALE GENOMIC DNA]</scope>
    <source>
        <strain evidence="1 2">KLBMP1111</strain>
    </source>
</reference>
<dbReference type="Proteomes" id="UP000063699">
    <property type="component" value="Chromosome"/>
</dbReference>
<dbReference type="STRING" id="860235.AOZ06_07745"/>
<sequence length="269" mass="29299">MISPTNRATRCCPVCERPVTGGVVLDQNCLDEITTCLTQIPDLLTELEVNATRQAKGGPRGYGSRSAETPLPYGLAASNLVTQITANLVRAATAVAPYTWRPPLRYIPPPTTVDTATRWLLTHKDQIRHHPRGEKLYDLITTARARALTVIDRPADLFPAGQCGAELDDGTTCPEILYGDPDRATVRCRCGAQHDMDRTWMLEAARDQAWTAAEIGRAIPDLTAAMVRGYANRRRLTACGSRIIGPGRAIPIYRVGDLLDILNASLLAG</sequence>
<gene>
    <name evidence="1" type="ORF">AOZ06_07745</name>
</gene>